<dbReference type="InterPro" id="IPR036873">
    <property type="entry name" value="Rhodanese-like_dom_sf"/>
</dbReference>
<evidence type="ECO:0000259" key="3">
    <source>
        <dbReference type="PROSITE" id="PS50206"/>
    </source>
</evidence>
<sequence>MNDLHIVSAKWLHENLHDPQVVVVDCRFSLMDIELGRKLYQEKHIEGAYYLDLNLDLSSSVQKHGGRHPLPDFDKLAKKLSQIGVNSSETMVVVYDDSRFAFASRLWWLLRYMGHEQVAVLDGGFAGWQSLNYSVSSEVPQQRVGKFTPQLQTEWVVDIETVKARKDLPEVVLIDSREGDRYRGEREPIDPIAGHIEGAVNYPWMEVTNEQGFVIENQGDRWQDVKNAQEAIVYCGSGVTACVNLLSLKLAGIETCRLYAGSWSDWCSYLV</sequence>
<dbReference type="EMBL" id="JAYGIE010000104">
    <property type="protein sequence ID" value="MEA5479942.1"/>
    <property type="molecule type" value="Genomic_DNA"/>
</dbReference>
<dbReference type="PROSITE" id="PS50206">
    <property type="entry name" value="RHODANESE_3"/>
    <property type="match status" value="2"/>
</dbReference>
<name>A0ABU5TNW8_9CYAN</name>
<protein>
    <submittedName>
        <fullName evidence="4">Sulfurtransferase</fullName>
        <ecNumber evidence="4">2.8.1.-</ecNumber>
    </submittedName>
</protein>
<keyword evidence="5" id="KW-1185">Reference proteome</keyword>
<proteinExistence type="predicted"/>
<evidence type="ECO:0000256" key="1">
    <source>
        <dbReference type="ARBA" id="ARBA00022679"/>
    </source>
</evidence>
<dbReference type="EC" id="2.8.1.-" evidence="4"/>
<dbReference type="PANTHER" id="PTHR11364:SF27">
    <property type="entry name" value="SULFURTRANSFERASE"/>
    <property type="match status" value="1"/>
</dbReference>
<accession>A0ABU5TNW8</accession>
<feature type="domain" description="Rhodanese" evidence="3">
    <location>
        <begin position="17"/>
        <end position="137"/>
    </location>
</feature>
<dbReference type="PANTHER" id="PTHR11364">
    <property type="entry name" value="THIOSULFATE SULFERTANSFERASE"/>
    <property type="match status" value="1"/>
</dbReference>
<dbReference type="SMART" id="SM00450">
    <property type="entry name" value="RHOD"/>
    <property type="match status" value="2"/>
</dbReference>
<gene>
    <name evidence="4" type="ORF">VB774_20130</name>
</gene>
<dbReference type="CDD" id="cd01449">
    <property type="entry name" value="TST_Repeat_2"/>
    <property type="match status" value="1"/>
</dbReference>
<dbReference type="Gene3D" id="3.40.250.10">
    <property type="entry name" value="Rhodanese-like domain"/>
    <property type="match status" value="2"/>
</dbReference>
<dbReference type="CDD" id="cd01448">
    <property type="entry name" value="TST_Repeat_1"/>
    <property type="match status" value="1"/>
</dbReference>
<dbReference type="Pfam" id="PF00581">
    <property type="entry name" value="Rhodanese"/>
    <property type="match status" value="2"/>
</dbReference>
<dbReference type="InterPro" id="IPR001763">
    <property type="entry name" value="Rhodanese-like_dom"/>
</dbReference>
<reference evidence="4 5" key="1">
    <citation type="submission" date="2023-12" db="EMBL/GenBank/DDBJ databases">
        <title>Baltic Sea Cyanobacteria.</title>
        <authorList>
            <person name="Delbaje E."/>
            <person name="Fewer D.P."/>
            <person name="Shishido T.K."/>
        </authorList>
    </citation>
    <scope>NUCLEOTIDE SEQUENCE [LARGE SCALE GENOMIC DNA]</scope>
    <source>
        <strain evidence="4 5">UHCC 0370</strain>
    </source>
</reference>
<evidence type="ECO:0000313" key="5">
    <source>
        <dbReference type="Proteomes" id="UP001301388"/>
    </source>
</evidence>
<keyword evidence="2" id="KW-0677">Repeat</keyword>
<dbReference type="GO" id="GO:0016740">
    <property type="term" value="F:transferase activity"/>
    <property type="evidence" value="ECO:0007669"/>
    <property type="project" value="UniProtKB-KW"/>
</dbReference>
<dbReference type="InterPro" id="IPR045078">
    <property type="entry name" value="TST/MPST-like"/>
</dbReference>
<organism evidence="4 5">
    <name type="scientific">Pseudanabaena galeata UHCC 0370</name>
    <dbReference type="NCBI Taxonomy" id="3110310"/>
    <lineage>
        <taxon>Bacteria</taxon>
        <taxon>Bacillati</taxon>
        <taxon>Cyanobacteriota</taxon>
        <taxon>Cyanophyceae</taxon>
        <taxon>Pseudanabaenales</taxon>
        <taxon>Pseudanabaenaceae</taxon>
        <taxon>Pseudanabaena</taxon>
    </lineage>
</organism>
<evidence type="ECO:0000256" key="2">
    <source>
        <dbReference type="ARBA" id="ARBA00022737"/>
    </source>
</evidence>
<dbReference type="RefSeq" id="WP_323263068.1">
    <property type="nucleotide sequence ID" value="NZ_JAYGIE010000104.1"/>
</dbReference>
<keyword evidence="1 4" id="KW-0808">Transferase</keyword>
<dbReference type="Proteomes" id="UP001301388">
    <property type="component" value="Unassembled WGS sequence"/>
</dbReference>
<evidence type="ECO:0000313" key="4">
    <source>
        <dbReference type="EMBL" id="MEA5479942.1"/>
    </source>
</evidence>
<comment type="caution">
    <text evidence="4">The sequence shown here is derived from an EMBL/GenBank/DDBJ whole genome shotgun (WGS) entry which is preliminary data.</text>
</comment>
<feature type="domain" description="Rhodanese" evidence="3">
    <location>
        <begin position="167"/>
        <end position="268"/>
    </location>
</feature>
<dbReference type="SUPFAM" id="SSF52821">
    <property type="entry name" value="Rhodanese/Cell cycle control phosphatase"/>
    <property type="match status" value="2"/>
</dbReference>